<organism evidence="3 4">
    <name type="scientific">Henosepilachna vigintioctopunctata</name>
    <dbReference type="NCBI Taxonomy" id="420089"/>
    <lineage>
        <taxon>Eukaryota</taxon>
        <taxon>Metazoa</taxon>
        <taxon>Ecdysozoa</taxon>
        <taxon>Arthropoda</taxon>
        <taxon>Hexapoda</taxon>
        <taxon>Insecta</taxon>
        <taxon>Pterygota</taxon>
        <taxon>Neoptera</taxon>
        <taxon>Endopterygota</taxon>
        <taxon>Coleoptera</taxon>
        <taxon>Polyphaga</taxon>
        <taxon>Cucujiformia</taxon>
        <taxon>Coccinelloidea</taxon>
        <taxon>Coccinellidae</taxon>
        <taxon>Epilachninae</taxon>
        <taxon>Epilachnini</taxon>
        <taxon>Henosepilachna</taxon>
    </lineage>
</organism>
<dbReference type="SUPFAM" id="SSF82153">
    <property type="entry name" value="FAS1 domain"/>
    <property type="match status" value="3"/>
</dbReference>
<dbReference type="GO" id="GO:0031012">
    <property type="term" value="C:extracellular matrix"/>
    <property type="evidence" value="ECO:0007669"/>
    <property type="project" value="TreeGrafter"/>
</dbReference>
<dbReference type="AlphaFoldDB" id="A0AAW1V2E9"/>
<dbReference type="Pfam" id="PF02469">
    <property type="entry name" value="Fasciclin"/>
    <property type="match status" value="3"/>
</dbReference>
<protein>
    <recommendedName>
        <fullName evidence="2">FAS1 domain-containing protein</fullName>
    </recommendedName>
</protein>
<dbReference type="PANTHER" id="PTHR10900">
    <property type="entry name" value="PERIOSTIN-RELATED"/>
    <property type="match status" value="1"/>
</dbReference>
<gene>
    <name evidence="3" type="ORF">WA026_016740</name>
</gene>
<dbReference type="PANTHER" id="PTHR10900:SF80">
    <property type="entry name" value="FASCICLIN-1"/>
    <property type="match status" value="1"/>
</dbReference>
<dbReference type="InterPro" id="IPR000782">
    <property type="entry name" value="FAS1_domain"/>
</dbReference>
<proteinExistence type="predicted"/>
<dbReference type="PROSITE" id="PS50213">
    <property type="entry name" value="FAS1"/>
    <property type="match status" value="3"/>
</dbReference>
<feature type="signal peptide" evidence="1">
    <location>
        <begin position="1"/>
        <end position="26"/>
    </location>
</feature>
<dbReference type="EMBL" id="JARQZJ010000100">
    <property type="protein sequence ID" value="KAK9886457.1"/>
    <property type="molecule type" value="Genomic_DNA"/>
</dbReference>
<dbReference type="GO" id="GO:0007155">
    <property type="term" value="P:cell adhesion"/>
    <property type="evidence" value="ECO:0007669"/>
    <property type="project" value="TreeGrafter"/>
</dbReference>
<evidence type="ECO:0000256" key="1">
    <source>
        <dbReference type="SAM" id="SignalP"/>
    </source>
</evidence>
<name>A0AAW1V2E9_9CUCU</name>
<keyword evidence="4" id="KW-1185">Reference proteome</keyword>
<keyword evidence="1" id="KW-0732">Signal</keyword>
<dbReference type="GO" id="GO:0005615">
    <property type="term" value="C:extracellular space"/>
    <property type="evidence" value="ECO:0007669"/>
    <property type="project" value="TreeGrafter"/>
</dbReference>
<dbReference type="InterPro" id="IPR036378">
    <property type="entry name" value="FAS1_dom_sf"/>
</dbReference>
<accession>A0AAW1V2E9</accession>
<feature type="chain" id="PRO_5043699428" description="FAS1 domain-containing protein" evidence="1">
    <location>
        <begin position="27"/>
        <end position="495"/>
    </location>
</feature>
<dbReference type="GO" id="GO:0050839">
    <property type="term" value="F:cell adhesion molecule binding"/>
    <property type="evidence" value="ECO:0007669"/>
    <property type="project" value="TreeGrafter"/>
</dbReference>
<dbReference type="Proteomes" id="UP001431783">
    <property type="component" value="Unassembled WGS sequence"/>
</dbReference>
<feature type="domain" description="FAS1" evidence="2">
    <location>
        <begin position="30"/>
        <end position="162"/>
    </location>
</feature>
<evidence type="ECO:0000313" key="4">
    <source>
        <dbReference type="Proteomes" id="UP001431783"/>
    </source>
</evidence>
<feature type="domain" description="FAS1" evidence="2">
    <location>
        <begin position="330"/>
        <end position="470"/>
    </location>
</feature>
<dbReference type="SMART" id="SM00554">
    <property type="entry name" value="FAS1"/>
    <property type="match status" value="3"/>
</dbReference>
<dbReference type="InterPro" id="IPR050904">
    <property type="entry name" value="Adhesion/Biosynth-related"/>
</dbReference>
<sequence length="495" mass="56991">MNSRTVINNSLLLCVTVLYLCAIADSVYKPKTVFQKITTNKSFSILSSLVQNSSLARRAILYWNTTVFAPKNEVFEKFNGYFGSDLVYYHITNEEKSLTKIFESSYLHTLADTFPPLWVSKIDGNIYINNAKIIMEESNYFSRPPGGYYNFNQALHVIDEVLEPPSIYLNNPTALELITNFTKDQLVPTTQYLNRIDDLKLSKLFNKNGGDTFFVPVDRGFDVYRYRMSDKYIIEGHIVPNQVLFTKPTIRNFYFETRADGDYILILVSFVERNGKLYIRSNTVMGDSNHQKGEMLSRVIKANVPVKNGVVHFIEKPLGIFDMQLKPFPYLPVIDKVSGDPDLNITYELGKISGFNKHLQNTHSFLTFFVPRDKAWKNFTVFLEKIGKDHAKLLGKHLVLSDVRYTMEKLWYRTFDQLITLNTVSGPIDVRITKDNNGVYGILYGHRLIKVFRPDYICTNGIIHVIDEPFISSGDEKLSGKVKMEFWKSLGDFLF</sequence>
<feature type="domain" description="FAS1" evidence="2">
    <location>
        <begin position="174"/>
        <end position="318"/>
    </location>
</feature>
<dbReference type="GO" id="GO:0030198">
    <property type="term" value="P:extracellular matrix organization"/>
    <property type="evidence" value="ECO:0007669"/>
    <property type="project" value="TreeGrafter"/>
</dbReference>
<dbReference type="Gene3D" id="2.30.180.10">
    <property type="entry name" value="FAS1 domain"/>
    <property type="match status" value="3"/>
</dbReference>
<evidence type="ECO:0000259" key="2">
    <source>
        <dbReference type="PROSITE" id="PS50213"/>
    </source>
</evidence>
<reference evidence="3 4" key="1">
    <citation type="submission" date="2023-03" db="EMBL/GenBank/DDBJ databases">
        <title>Genome insight into feeding habits of ladybird beetles.</title>
        <authorList>
            <person name="Li H.-S."/>
            <person name="Huang Y.-H."/>
            <person name="Pang H."/>
        </authorList>
    </citation>
    <scope>NUCLEOTIDE SEQUENCE [LARGE SCALE GENOMIC DNA]</scope>
    <source>
        <strain evidence="3">SYSU_2023b</strain>
        <tissue evidence="3">Whole body</tissue>
    </source>
</reference>
<comment type="caution">
    <text evidence="3">The sequence shown here is derived from an EMBL/GenBank/DDBJ whole genome shotgun (WGS) entry which is preliminary data.</text>
</comment>
<evidence type="ECO:0000313" key="3">
    <source>
        <dbReference type="EMBL" id="KAK9886457.1"/>
    </source>
</evidence>